<keyword evidence="1" id="KW-1133">Transmembrane helix</keyword>
<keyword evidence="1" id="KW-0812">Transmembrane</keyword>
<feature type="transmembrane region" description="Helical" evidence="1">
    <location>
        <begin position="12"/>
        <end position="33"/>
    </location>
</feature>
<feature type="transmembrane region" description="Helical" evidence="1">
    <location>
        <begin position="103"/>
        <end position="128"/>
    </location>
</feature>
<feature type="transmembrane region" description="Helical" evidence="1">
    <location>
        <begin position="72"/>
        <end position="91"/>
    </location>
</feature>
<sequence>MSLNNHHELPYTAGISLFTLLFGVPIAVVAIHFTNVFVPSITLGTKQIDAGPSGPKTLTIGLIRSSDDAVLASSYISILSSLMVAAGMALVRHLRVRKGDSFVGWSVMGPAAVNLLGQIGCLVAWIILQEKDEAKIGSKDDVTFVDGIYGSSGRMFTREAWACTMKTFFGEKEGIWAIKACEDLKTSREITAGTTFCALIISCISYWQVHKRGGLRWLFGRK</sequence>
<dbReference type="EMBL" id="ML976996">
    <property type="protein sequence ID" value="KAF1954931.1"/>
    <property type="molecule type" value="Genomic_DNA"/>
</dbReference>
<dbReference type="OrthoDB" id="3782375at2759"/>
<protein>
    <submittedName>
        <fullName evidence="2">Uncharacterized protein</fullName>
    </submittedName>
</protein>
<dbReference type="AlphaFoldDB" id="A0A6A5TQK5"/>
<keyword evidence="3" id="KW-1185">Reference proteome</keyword>
<keyword evidence="1" id="KW-0472">Membrane</keyword>
<accession>A0A6A5TQK5</accession>
<dbReference type="Proteomes" id="UP000800035">
    <property type="component" value="Unassembled WGS sequence"/>
</dbReference>
<gene>
    <name evidence="2" type="ORF">CC80DRAFT_493322</name>
</gene>
<evidence type="ECO:0000256" key="1">
    <source>
        <dbReference type="SAM" id="Phobius"/>
    </source>
</evidence>
<evidence type="ECO:0000313" key="2">
    <source>
        <dbReference type="EMBL" id="KAF1954931.1"/>
    </source>
</evidence>
<proteinExistence type="predicted"/>
<reference evidence="2" key="1">
    <citation type="journal article" date="2020" name="Stud. Mycol.">
        <title>101 Dothideomycetes genomes: a test case for predicting lifestyles and emergence of pathogens.</title>
        <authorList>
            <person name="Haridas S."/>
            <person name="Albert R."/>
            <person name="Binder M."/>
            <person name="Bloem J."/>
            <person name="Labutti K."/>
            <person name="Salamov A."/>
            <person name="Andreopoulos B."/>
            <person name="Baker S."/>
            <person name="Barry K."/>
            <person name="Bills G."/>
            <person name="Bluhm B."/>
            <person name="Cannon C."/>
            <person name="Castanera R."/>
            <person name="Culley D."/>
            <person name="Daum C."/>
            <person name="Ezra D."/>
            <person name="Gonzalez J."/>
            <person name="Henrissat B."/>
            <person name="Kuo A."/>
            <person name="Liang C."/>
            <person name="Lipzen A."/>
            <person name="Lutzoni F."/>
            <person name="Magnuson J."/>
            <person name="Mondo S."/>
            <person name="Nolan M."/>
            <person name="Ohm R."/>
            <person name="Pangilinan J."/>
            <person name="Park H.-J."/>
            <person name="Ramirez L."/>
            <person name="Alfaro M."/>
            <person name="Sun H."/>
            <person name="Tritt A."/>
            <person name="Yoshinaga Y."/>
            <person name="Zwiers L.-H."/>
            <person name="Turgeon B."/>
            <person name="Goodwin S."/>
            <person name="Spatafora J."/>
            <person name="Crous P."/>
            <person name="Grigoriev I."/>
        </authorList>
    </citation>
    <scope>NUCLEOTIDE SEQUENCE</scope>
    <source>
        <strain evidence="2">CBS 675.92</strain>
    </source>
</reference>
<organism evidence="2 3">
    <name type="scientific">Byssothecium circinans</name>
    <dbReference type="NCBI Taxonomy" id="147558"/>
    <lineage>
        <taxon>Eukaryota</taxon>
        <taxon>Fungi</taxon>
        <taxon>Dikarya</taxon>
        <taxon>Ascomycota</taxon>
        <taxon>Pezizomycotina</taxon>
        <taxon>Dothideomycetes</taxon>
        <taxon>Pleosporomycetidae</taxon>
        <taxon>Pleosporales</taxon>
        <taxon>Massarineae</taxon>
        <taxon>Massarinaceae</taxon>
        <taxon>Byssothecium</taxon>
    </lineage>
</organism>
<evidence type="ECO:0000313" key="3">
    <source>
        <dbReference type="Proteomes" id="UP000800035"/>
    </source>
</evidence>
<name>A0A6A5TQK5_9PLEO</name>